<keyword evidence="2" id="KW-1185">Reference proteome</keyword>
<reference evidence="1 2" key="1">
    <citation type="journal article" date="2019" name="Commun. Biol.">
        <title>The bagworm genome reveals a unique fibroin gene that provides high tensile strength.</title>
        <authorList>
            <person name="Kono N."/>
            <person name="Nakamura H."/>
            <person name="Ohtoshi R."/>
            <person name="Tomita M."/>
            <person name="Numata K."/>
            <person name="Arakawa K."/>
        </authorList>
    </citation>
    <scope>NUCLEOTIDE SEQUENCE [LARGE SCALE GENOMIC DNA]</scope>
</reference>
<evidence type="ECO:0000313" key="2">
    <source>
        <dbReference type="Proteomes" id="UP000299102"/>
    </source>
</evidence>
<gene>
    <name evidence="1" type="ORF">EVAR_32829_1</name>
</gene>
<evidence type="ECO:0000313" key="1">
    <source>
        <dbReference type="EMBL" id="GBP48428.1"/>
    </source>
</evidence>
<name>A0A4C1WAM0_EUMVA</name>
<dbReference type="EMBL" id="BGZK01000524">
    <property type="protein sequence ID" value="GBP48428.1"/>
    <property type="molecule type" value="Genomic_DNA"/>
</dbReference>
<sequence>MLVTTSETNLPHTFLSCQAIVLPELVSGRYDRVVSSNAEQHRHLERERDRSIQWAEKFIRVHEGEGANGELVALKRREL</sequence>
<protein>
    <submittedName>
        <fullName evidence="1">Uncharacterized protein</fullName>
    </submittedName>
</protein>
<organism evidence="1 2">
    <name type="scientific">Eumeta variegata</name>
    <name type="common">Bagworm moth</name>
    <name type="synonym">Eumeta japonica</name>
    <dbReference type="NCBI Taxonomy" id="151549"/>
    <lineage>
        <taxon>Eukaryota</taxon>
        <taxon>Metazoa</taxon>
        <taxon>Ecdysozoa</taxon>
        <taxon>Arthropoda</taxon>
        <taxon>Hexapoda</taxon>
        <taxon>Insecta</taxon>
        <taxon>Pterygota</taxon>
        <taxon>Neoptera</taxon>
        <taxon>Endopterygota</taxon>
        <taxon>Lepidoptera</taxon>
        <taxon>Glossata</taxon>
        <taxon>Ditrysia</taxon>
        <taxon>Tineoidea</taxon>
        <taxon>Psychidae</taxon>
        <taxon>Oiketicinae</taxon>
        <taxon>Eumeta</taxon>
    </lineage>
</organism>
<comment type="caution">
    <text evidence="1">The sequence shown here is derived from an EMBL/GenBank/DDBJ whole genome shotgun (WGS) entry which is preliminary data.</text>
</comment>
<proteinExistence type="predicted"/>
<dbReference type="AlphaFoldDB" id="A0A4C1WAM0"/>
<dbReference type="Proteomes" id="UP000299102">
    <property type="component" value="Unassembled WGS sequence"/>
</dbReference>
<accession>A0A4C1WAM0</accession>